<feature type="compositionally biased region" description="Low complexity" evidence="1">
    <location>
        <begin position="255"/>
        <end position="275"/>
    </location>
</feature>
<sequence>MSSRACTGLLALAGVLAVTCVASTTPPAVVSPRPVAAPDHVVPPAVTPVAPHQRSDVQVVRPEHVVAYRPVATVTDNRIPAVLLAAYQHAAERSPSCHLRWPVLAGIGKVESNHARGGQVDSRGTVTEPIVGPEVLDGTHAVGPMQFLPSTWARWGVDDNHDGVADPQNVWDATASAADYLCADGRDLSLNGDLVNAVLSYNHSGAYLAEVFQWITTYSGGVSAIPAVPAPPAPATPLPTTGTSTPPTCTGPATGAAANSTPVTAAKPPATCTSPTTPPPTTTTTTPPNVLDAVVGGLLGGVGGLLGKK</sequence>
<feature type="signal peptide" evidence="2">
    <location>
        <begin position="1"/>
        <end position="24"/>
    </location>
</feature>
<proteinExistence type="predicted"/>
<dbReference type="Gene3D" id="1.10.530.10">
    <property type="match status" value="1"/>
</dbReference>
<dbReference type="PANTHER" id="PTHR30163:SF8">
    <property type="entry name" value="LYTIC MUREIN TRANSGLYCOSYLASE"/>
    <property type="match status" value="1"/>
</dbReference>
<name>A0ABV6MUT0_9PSEU</name>
<feature type="chain" id="PRO_5045965901" evidence="2">
    <location>
        <begin position="25"/>
        <end position="309"/>
    </location>
</feature>
<evidence type="ECO:0000256" key="2">
    <source>
        <dbReference type="SAM" id="SignalP"/>
    </source>
</evidence>
<evidence type="ECO:0000313" key="4">
    <source>
        <dbReference type="EMBL" id="MFC0544055.1"/>
    </source>
</evidence>
<dbReference type="CDD" id="cd13399">
    <property type="entry name" value="Slt35-like"/>
    <property type="match status" value="1"/>
</dbReference>
<gene>
    <name evidence="4" type="ORF">ACFFH7_21300</name>
</gene>
<protein>
    <submittedName>
        <fullName evidence="4">Lytic transglycosylase domain-containing protein</fullName>
    </submittedName>
</protein>
<keyword evidence="2" id="KW-0732">Signal</keyword>
<keyword evidence="5" id="KW-1185">Reference proteome</keyword>
<dbReference type="InterPro" id="IPR031304">
    <property type="entry name" value="SLT_2"/>
</dbReference>
<dbReference type="Pfam" id="PF13406">
    <property type="entry name" value="SLT_2"/>
    <property type="match status" value="1"/>
</dbReference>
<feature type="region of interest" description="Disordered" evidence="1">
    <location>
        <begin position="255"/>
        <end position="290"/>
    </location>
</feature>
<organism evidence="4 5">
    <name type="scientific">Kutzneria chonburiensis</name>
    <dbReference type="NCBI Taxonomy" id="1483604"/>
    <lineage>
        <taxon>Bacteria</taxon>
        <taxon>Bacillati</taxon>
        <taxon>Actinomycetota</taxon>
        <taxon>Actinomycetes</taxon>
        <taxon>Pseudonocardiales</taxon>
        <taxon>Pseudonocardiaceae</taxon>
        <taxon>Kutzneria</taxon>
    </lineage>
</organism>
<dbReference type="Proteomes" id="UP001589810">
    <property type="component" value="Unassembled WGS sequence"/>
</dbReference>
<comment type="caution">
    <text evidence="4">The sequence shown here is derived from an EMBL/GenBank/DDBJ whole genome shotgun (WGS) entry which is preliminary data.</text>
</comment>
<dbReference type="PANTHER" id="PTHR30163">
    <property type="entry name" value="MEMBRANE-BOUND LYTIC MUREIN TRANSGLYCOSYLASE B"/>
    <property type="match status" value="1"/>
</dbReference>
<evidence type="ECO:0000259" key="3">
    <source>
        <dbReference type="Pfam" id="PF13406"/>
    </source>
</evidence>
<dbReference type="InterPro" id="IPR043426">
    <property type="entry name" value="MltB-like"/>
</dbReference>
<dbReference type="EMBL" id="JBHLUD010000007">
    <property type="protein sequence ID" value="MFC0544055.1"/>
    <property type="molecule type" value="Genomic_DNA"/>
</dbReference>
<accession>A0ABV6MUT0</accession>
<feature type="domain" description="Transglycosylase SLT" evidence="3">
    <location>
        <begin position="141"/>
        <end position="184"/>
    </location>
</feature>
<reference evidence="4 5" key="1">
    <citation type="submission" date="2024-09" db="EMBL/GenBank/DDBJ databases">
        <authorList>
            <person name="Sun Q."/>
            <person name="Mori K."/>
        </authorList>
    </citation>
    <scope>NUCLEOTIDE SEQUENCE [LARGE SCALE GENOMIC DNA]</scope>
    <source>
        <strain evidence="4 5">TBRC 1432</strain>
    </source>
</reference>
<dbReference type="InterPro" id="IPR023346">
    <property type="entry name" value="Lysozyme-like_dom_sf"/>
</dbReference>
<evidence type="ECO:0000313" key="5">
    <source>
        <dbReference type="Proteomes" id="UP001589810"/>
    </source>
</evidence>
<dbReference type="RefSeq" id="WP_379794183.1">
    <property type="nucleotide sequence ID" value="NZ_JBHLUD010000007.1"/>
</dbReference>
<dbReference type="SUPFAM" id="SSF53955">
    <property type="entry name" value="Lysozyme-like"/>
    <property type="match status" value="1"/>
</dbReference>
<evidence type="ECO:0000256" key="1">
    <source>
        <dbReference type="SAM" id="MobiDB-lite"/>
    </source>
</evidence>